<sequence>MSEPNSISGPTHIHTVWRKREKELSTAQRLIGMVTPSPEKQLQEFIIKHEIHWNSRWDKGKKLRLTVPLGGKSPEETLANLGYQIQREGLNKYWEYVTQALTDDPNKVDSRVYKNDQDLQKEALTNKS</sequence>
<protein>
    <submittedName>
        <fullName evidence="1">Uncharacterized protein</fullName>
    </submittedName>
</protein>
<dbReference type="EMBL" id="JAAOAO010000627">
    <property type="protein sequence ID" value="KAF5534574.1"/>
    <property type="molecule type" value="Genomic_DNA"/>
</dbReference>
<dbReference type="Proteomes" id="UP000574317">
    <property type="component" value="Unassembled WGS sequence"/>
</dbReference>
<name>A0A8H5ID25_9HYPO</name>
<reference evidence="1 2" key="1">
    <citation type="submission" date="2020-05" db="EMBL/GenBank/DDBJ databases">
        <title>Identification and distribution of gene clusters putatively required for synthesis of sphingolipid metabolism inhibitors in phylogenetically diverse species of the filamentous fungus Fusarium.</title>
        <authorList>
            <person name="Kim H.-S."/>
            <person name="Busman M."/>
            <person name="Brown D.W."/>
            <person name="Divon H."/>
            <person name="Uhlig S."/>
            <person name="Proctor R.H."/>
        </authorList>
    </citation>
    <scope>NUCLEOTIDE SEQUENCE [LARGE SCALE GENOMIC DNA]</scope>
    <source>
        <strain evidence="1 2">NRRL 25196</strain>
    </source>
</reference>
<evidence type="ECO:0000313" key="1">
    <source>
        <dbReference type="EMBL" id="KAF5534574.1"/>
    </source>
</evidence>
<accession>A0A8H5ID25</accession>
<proteinExistence type="predicted"/>
<dbReference type="AlphaFoldDB" id="A0A8H5ID25"/>
<evidence type="ECO:0000313" key="2">
    <source>
        <dbReference type="Proteomes" id="UP000574317"/>
    </source>
</evidence>
<keyword evidence="2" id="KW-1185">Reference proteome</keyword>
<gene>
    <name evidence="1" type="ORF">FNAPI_12312</name>
</gene>
<organism evidence="1 2">
    <name type="scientific">Fusarium napiforme</name>
    <dbReference type="NCBI Taxonomy" id="42672"/>
    <lineage>
        <taxon>Eukaryota</taxon>
        <taxon>Fungi</taxon>
        <taxon>Dikarya</taxon>
        <taxon>Ascomycota</taxon>
        <taxon>Pezizomycotina</taxon>
        <taxon>Sordariomycetes</taxon>
        <taxon>Hypocreomycetidae</taxon>
        <taxon>Hypocreales</taxon>
        <taxon>Nectriaceae</taxon>
        <taxon>Fusarium</taxon>
        <taxon>Fusarium fujikuroi species complex</taxon>
    </lineage>
</organism>
<comment type="caution">
    <text evidence="1">The sequence shown here is derived from an EMBL/GenBank/DDBJ whole genome shotgun (WGS) entry which is preliminary data.</text>
</comment>